<dbReference type="AlphaFoldDB" id="A0A5Q6PES4"/>
<reference evidence="1 2" key="1">
    <citation type="submission" date="2019-09" db="EMBL/GenBank/DDBJ databases">
        <authorList>
            <person name="Kritzky A."/>
            <person name="Schelkanova E.Y."/>
            <person name="Alkhova Z.V."/>
            <person name="Smirnova N.I."/>
        </authorList>
    </citation>
    <scope>NUCLEOTIDE SEQUENCE [LARGE SCALE GENOMIC DNA]</scope>
    <source>
        <strain evidence="1 2">M1526</strain>
    </source>
</reference>
<dbReference type="EMBL" id="VUAA01000022">
    <property type="protein sequence ID" value="KAA1253372.1"/>
    <property type="molecule type" value="Genomic_DNA"/>
</dbReference>
<comment type="caution">
    <text evidence="1">The sequence shown here is derived from an EMBL/GenBank/DDBJ whole genome shotgun (WGS) entry which is preliminary data.</text>
</comment>
<dbReference type="Proteomes" id="UP000323225">
    <property type="component" value="Unassembled WGS sequence"/>
</dbReference>
<gene>
    <name evidence="1" type="ORF">F0M16_17725</name>
</gene>
<sequence>MKILPPKNNVPAYSFNPETYRILNESNSSCNYDAISNNISILKTDLFWNMFGMARAVFDQHVMPICLKYDCAFISDRSGFSFIPKGKNSLPDAEVHDVSKMLSVSTGLDVLTKIGNMMPSFDPKASGFKICGHPFYHYLMAVENGTIPELASEMNKRGFHKVEKFKTEDDCNKYYFHHSPAAVGHLSPFECIFSSTIGL</sequence>
<accession>A0A5Q6PES4</accession>
<proteinExistence type="predicted"/>
<name>A0A5Q6PES4_VIBCL</name>
<evidence type="ECO:0000313" key="1">
    <source>
        <dbReference type="EMBL" id="KAA1253372.1"/>
    </source>
</evidence>
<protein>
    <submittedName>
        <fullName evidence="1">Uncharacterized protein</fullName>
    </submittedName>
</protein>
<organism evidence="1 2">
    <name type="scientific">Vibrio cholerae</name>
    <dbReference type="NCBI Taxonomy" id="666"/>
    <lineage>
        <taxon>Bacteria</taxon>
        <taxon>Pseudomonadati</taxon>
        <taxon>Pseudomonadota</taxon>
        <taxon>Gammaproteobacteria</taxon>
        <taxon>Vibrionales</taxon>
        <taxon>Vibrionaceae</taxon>
        <taxon>Vibrio</taxon>
    </lineage>
</organism>
<evidence type="ECO:0000313" key="2">
    <source>
        <dbReference type="Proteomes" id="UP000323225"/>
    </source>
</evidence>